<gene>
    <name evidence="1" type="ORF">IT775_07935</name>
</gene>
<reference evidence="1 2" key="1">
    <citation type="journal article" date="2021" name="Arch. Microbiol.">
        <title>Thalassobius aquimarinus sp. nov., isolated from the Sea of Japan seashore.</title>
        <authorList>
            <person name="Kurilenko V.V."/>
            <person name="Romanenko L.A."/>
            <person name="Chernysheva N.Y."/>
            <person name="Velansky P.V."/>
            <person name="Tekutyeva L.A."/>
            <person name="Isaeva M.P."/>
            <person name="Mikhailov V.V."/>
        </authorList>
    </citation>
    <scope>NUCLEOTIDE SEQUENCE [LARGE SCALE GENOMIC DNA]</scope>
    <source>
        <strain evidence="1 2">KMM 8518</strain>
    </source>
</reference>
<sequence>MGILLLCAAQESKMSIQDVFDGARYLSETANALKSQHLHIEVGDDFERYAQIVKDGRPEQPLGPPFDPTKQFLPAARGIWIIGRNSKGVLVHTQAMRLLDLYDQTLARYLSSRFGDFPPGGVGIDHDGSWFRPGPGAAKITGRAVYHGEMWLKDDSAYRGRGLIDLLARFSFLTAMLHWQPDFLFGFMLRPIARRGLAEREGYMHCDPYCLSWKIEGRNEPLDCNMVWMALEDLRHVMHVPTKEVMEPAHAA</sequence>
<dbReference type="Proteomes" id="UP001195941">
    <property type="component" value="Unassembled WGS sequence"/>
</dbReference>
<organism evidence="1 2">
    <name type="scientific">Thalassovita aquimarina</name>
    <dbReference type="NCBI Taxonomy" id="2785917"/>
    <lineage>
        <taxon>Bacteria</taxon>
        <taxon>Pseudomonadati</taxon>
        <taxon>Pseudomonadota</taxon>
        <taxon>Alphaproteobacteria</taxon>
        <taxon>Rhodobacterales</taxon>
        <taxon>Roseobacteraceae</taxon>
        <taxon>Thalassovita</taxon>
    </lineage>
</organism>
<name>A0ABS5HR13_9RHOB</name>
<comment type="caution">
    <text evidence="1">The sequence shown here is derived from an EMBL/GenBank/DDBJ whole genome shotgun (WGS) entry which is preliminary data.</text>
</comment>
<dbReference type="EMBL" id="JADMKU010000005">
    <property type="protein sequence ID" value="MBR9651048.1"/>
    <property type="molecule type" value="Genomic_DNA"/>
</dbReference>
<dbReference type="RefSeq" id="WP_212700557.1">
    <property type="nucleotide sequence ID" value="NZ_JADMKU010000005.1"/>
</dbReference>
<evidence type="ECO:0000313" key="1">
    <source>
        <dbReference type="EMBL" id="MBR9651048.1"/>
    </source>
</evidence>
<keyword evidence="2" id="KW-1185">Reference proteome</keyword>
<proteinExistence type="predicted"/>
<protein>
    <submittedName>
        <fullName evidence="1">Uncharacterized protein</fullName>
    </submittedName>
</protein>
<evidence type="ECO:0000313" key="2">
    <source>
        <dbReference type="Proteomes" id="UP001195941"/>
    </source>
</evidence>
<accession>A0ABS5HR13</accession>